<gene>
    <name evidence="1" type="ORF">OS493_040643</name>
</gene>
<name>A0A9X0CDK2_9CNID</name>
<proteinExistence type="predicted"/>
<dbReference type="EMBL" id="MU828225">
    <property type="protein sequence ID" value="KAJ7306125.1"/>
    <property type="molecule type" value="Genomic_DNA"/>
</dbReference>
<reference evidence="1" key="1">
    <citation type="submission" date="2023-01" db="EMBL/GenBank/DDBJ databases">
        <title>Genome assembly of the deep-sea coral Lophelia pertusa.</title>
        <authorList>
            <person name="Herrera S."/>
            <person name="Cordes E."/>
        </authorList>
    </citation>
    <scope>NUCLEOTIDE SEQUENCE</scope>
    <source>
        <strain evidence="1">USNM1676648</strain>
        <tissue evidence="1">Polyp</tissue>
    </source>
</reference>
<accession>A0A9X0CDK2</accession>
<dbReference type="AlphaFoldDB" id="A0A9X0CDK2"/>
<organism evidence="1 2">
    <name type="scientific">Desmophyllum pertusum</name>
    <dbReference type="NCBI Taxonomy" id="174260"/>
    <lineage>
        <taxon>Eukaryota</taxon>
        <taxon>Metazoa</taxon>
        <taxon>Cnidaria</taxon>
        <taxon>Anthozoa</taxon>
        <taxon>Hexacorallia</taxon>
        <taxon>Scleractinia</taxon>
        <taxon>Caryophylliina</taxon>
        <taxon>Caryophylliidae</taxon>
        <taxon>Desmophyllum</taxon>
    </lineage>
</organism>
<dbReference type="Proteomes" id="UP001163046">
    <property type="component" value="Unassembled WGS sequence"/>
</dbReference>
<protein>
    <submittedName>
        <fullName evidence="1">Uncharacterized protein</fullName>
    </submittedName>
</protein>
<sequence>MAAALRFVSTPKVLTCVSVARDIMPRTLSHSTVKTSTSALRTMGREIVTTPAQTLRGHSAVRVPRAST</sequence>
<comment type="caution">
    <text evidence="1">The sequence shown here is derived from an EMBL/GenBank/DDBJ whole genome shotgun (WGS) entry which is preliminary data.</text>
</comment>
<evidence type="ECO:0000313" key="1">
    <source>
        <dbReference type="EMBL" id="KAJ7306125.1"/>
    </source>
</evidence>
<keyword evidence="2" id="KW-1185">Reference proteome</keyword>
<evidence type="ECO:0000313" key="2">
    <source>
        <dbReference type="Proteomes" id="UP001163046"/>
    </source>
</evidence>